<accession>A0A8G2DWI9</accession>
<evidence type="ECO:0000259" key="1">
    <source>
        <dbReference type="Pfam" id="PF13471"/>
    </source>
</evidence>
<name>A0A8G2DWI9_9SPHN</name>
<dbReference type="AlphaFoldDB" id="A0A8G2DWI9"/>
<feature type="domain" description="Microcin J25-processing protein McjB C-terminal" evidence="1">
    <location>
        <begin position="2"/>
        <end position="41"/>
    </location>
</feature>
<dbReference type="Pfam" id="PF13471">
    <property type="entry name" value="Transglut_core3"/>
    <property type="match status" value="1"/>
</dbReference>
<sequence>MRPDVVLGVQLGPFSAHCWVQHEDRLVNDRVDMVRTFTPILVL</sequence>
<dbReference type="InterPro" id="IPR053521">
    <property type="entry name" value="McjB-like"/>
</dbReference>
<dbReference type="OrthoDB" id="119963at2"/>
<dbReference type="InterPro" id="IPR032708">
    <property type="entry name" value="McjB_C"/>
</dbReference>
<evidence type="ECO:0000313" key="2">
    <source>
        <dbReference type="EMBL" id="RYM07421.1"/>
    </source>
</evidence>
<evidence type="ECO:0000313" key="3">
    <source>
        <dbReference type="Proteomes" id="UP000291572"/>
    </source>
</evidence>
<gene>
    <name evidence="2" type="ORF">EWH12_19035</name>
</gene>
<dbReference type="Proteomes" id="UP000291572">
    <property type="component" value="Unassembled WGS sequence"/>
</dbReference>
<dbReference type="NCBIfam" id="NF033537">
    <property type="entry name" value="lasso_biosyn_B2"/>
    <property type="match status" value="1"/>
</dbReference>
<proteinExistence type="predicted"/>
<organism evidence="2 3">
    <name type="scientific">Sphingobium cupriresistens</name>
    <dbReference type="NCBI Taxonomy" id="1132417"/>
    <lineage>
        <taxon>Bacteria</taxon>
        <taxon>Pseudomonadati</taxon>
        <taxon>Pseudomonadota</taxon>
        <taxon>Alphaproteobacteria</taxon>
        <taxon>Sphingomonadales</taxon>
        <taxon>Sphingomonadaceae</taxon>
        <taxon>Sphingobium</taxon>
    </lineage>
</organism>
<dbReference type="EMBL" id="SEOO01000048">
    <property type="protein sequence ID" value="RYM07421.1"/>
    <property type="molecule type" value="Genomic_DNA"/>
</dbReference>
<comment type="caution">
    <text evidence="2">The sequence shown here is derived from an EMBL/GenBank/DDBJ whole genome shotgun (WGS) entry which is preliminary data.</text>
</comment>
<dbReference type="RefSeq" id="WP_129927513.1">
    <property type="nucleotide sequence ID" value="NZ_SEOO01000048.1"/>
</dbReference>
<protein>
    <submittedName>
        <fullName evidence="2">Lasso peptide biosynthesis B2 protein</fullName>
    </submittedName>
</protein>
<reference evidence="2 3" key="1">
    <citation type="submission" date="2019-02" db="EMBL/GenBank/DDBJ databases">
        <authorList>
            <person name="Feng G."/>
        </authorList>
    </citation>
    <scope>NUCLEOTIDE SEQUENCE [LARGE SCALE GENOMIC DNA]</scope>
    <source>
        <strain evidence="2 3">CCTCC AB 2011146</strain>
    </source>
</reference>